<dbReference type="GO" id="GO:0005525">
    <property type="term" value="F:GTP binding"/>
    <property type="evidence" value="ECO:0007669"/>
    <property type="project" value="UniProtKB-KW"/>
</dbReference>
<proteinExistence type="inferred from homology"/>
<gene>
    <name evidence="7" type="ORF">DR999_PMT00222</name>
</gene>
<dbReference type="InterPro" id="IPR006703">
    <property type="entry name" value="G_AIG1"/>
</dbReference>
<dbReference type="Pfam" id="PF04548">
    <property type="entry name" value="AIG1"/>
    <property type="match status" value="1"/>
</dbReference>
<dbReference type="PANTHER" id="PTHR10903">
    <property type="entry name" value="GTPASE, IMAP FAMILY MEMBER-RELATED"/>
    <property type="match status" value="1"/>
</dbReference>
<protein>
    <recommendedName>
        <fullName evidence="4">GTPase IMAP family member GIMD1</fullName>
    </recommendedName>
    <alternativeName>
        <fullName evidence="5">GIMAP family P-loop NTPase domain-containing protein 1</fullName>
    </alternativeName>
</protein>
<dbReference type="STRING" id="55544.A0A4D9FAH0"/>
<evidence type="ECO:0000256" key="1">
    <source>
        <dbReference type="ARBA" id="ARBA00008535"/>
    </source>
</evidence>
<feature type="domain" description="AIG1-type G" evidence="6">
    <location>
        <begin position="30"/>
        <end position="240"/>
    </location>
</feature>
<evidence type="ECO:0000313" key="8">
    <source>
        <dbReference type="Proteomes" id="UP000297703"/>
    </source>
</evidence>
<comment type="caution">
    <text evidence="7">The sequence shown here is derived from an EMBL/GenBank/DDBJ whole genome shotgun (WGS) entry which is preliminary data.</text>
</comment>
<dbReference type="AlphaFoldDB" id="A0A4D9FAH0"/>
<dbReference type="InterPro" id="IPR045058">
    <property type="entry name" value="GIMA/IAN/Toc"/>
</dbReference>
<sequence>MQCGCSSVGTRILEKQGVWTKADTMSDTDEMIINLLLVGRTQSGKSAAGNSLLGSFDFDSHLSPSSVTTCCSLGCSCRISGFTRRNGHERALRVHVMDTPGYPHSSLSKEEVQKTVRAALAQHFGEEGLHLALLVLRVDLPLCEEDRHTIQLVQELLGPTWKNFTAILFTHADKVEEAGLNGDEYLHIAPDTLLNLLSSIQKRYIFVDNQANTLQQERKTILRKIMEFIRQNSYQVLLVK</sequence>
<dbReference type="InterPro" id="IPR027417">
    <property type="entry name" value="P-loop_NTPase"/>
</dbReference>
<dbReference type="EMBL" id="QXTE01000001">
    <property type="protein sequence ID" value="TFK16298.1"/>
    <property type="molecule type" value="Genomic_DNA"/>
</dbReference>
<evidence type="ECO:0000256" key="2">
    <source>
        <dbReference type="ARBA" id="ARBA00022741"/>
    </source>
</evidence>
<dbReference type="PROSITE" id="PS51720">
    <property type="entry name" value="G_AIG1"/>
    <property type="match status" value="1"/>
</dbReference>
<dbReference type="OrthoDB" id="8954335at2759"/>
<organism evidence="7 8">
    <name type="scientific">Platysternon megacephalum</name>
    <name type="common">big-headed turtle</name>
    <dbReference type="NCBI Taxonomy" id="55544"/>
    <lineage>
        <taxon>Eukaryota</taxon>
        <taxon>Metazoa</taxon>
        <taxon>Chordata</taxon>
        <taxon>Craniata</taxon>
        <taxon>Vertebrata</taxon>
        <taxon>Euteleostomi</taxon>
        <taxon>Archelosauria</taxon>
        <taxon>Testudinata</taxon>
        <taxon>Testudines</taxon>
        <taxon>Cryptodira</taxon>
        <taxon>Durocryptodira</taxon>
        <taxon>Testudinoidea</taxon>
        <taxon>Platysternidae</taxon>
        <taxon>Platysternon</taxon>
    </lineage>
</organism>
<evidence type="ECO:0000256" key="5">
    <source>
        <dbReference type="ARBA" id="ARBA00076741"/>
    </source>
</evidence>
<keyword evidence="2" id="KW-0547">Nucleotide-binding</keyword>
<dbReference type="SUPFAM" id="SSF52540">
    <property type="entry name" value="P-loop containing nucleoside triphosphate hydrolases"/>
    <property type="match status" value="1"/>
</dbReference>
<evidence type="ECO:0000259" key="6">
    <source>
        <dbReference type="PROSITE" id="PS51720"/>
    </source>
</evidence>
<accession>A0A4D9FAH0</accession>
<dbReference type="Proteomes" id="UP000297703">
    <property type="component" value="Unassembled WGS sequence"/>
</dbReference>
<reference evidence="7 8" key="2">
    <citation type="submission" date="2019-04" db="EMBL/GenBank/DDBJ databases">
        <title>The genome sequence of big-headed turtle.</title>
        <authorList>
            <person name="Gong S."/>
        </authorList>
    </citation>
    <scope>NUCLEOTIDE SEQUENCE [LARGE SCALE GENOMIC DNA]</scope>
    <source>
        <strain evidence="7">DO16091913</strain>
        <tissue evidence="7">Muscle</tissue>
    </source>
</reference>
<keyword evidence="3" id="KW-0342">GTP-binding</keyword>
<evidence type="ECO:0000256" key="4">
    <source>
        <dbReference type="ARBA" id="ARBA00067123"/>
    </source>
</evidence>
<dbReference type="Gene3D" id="3.40.50.300">
    <property type="entry name" value="P-loop containing nucleotide triphosphate hydrolases"/>
    <property type="match status" value="1"/>
</dbReference>
<evidence type="ECO:0000256" key="3">
    <source>
        <dbReference type="ARBA" id="ARBA00023134"/>
    </source>
</evidence>
<comment type="similarity">
    <text evidence="1">Belongs to the TRAFAC class TrmE-Era-EngA-EngB-Septin-like GTPase superfamily. AIG1/Toc34/Toc159-like paraseptin GTPase family. IAN subfamily.</text>
</comment>
<keyword evidence="8" id="KW-1185">Reference proteome</keyword>
<name>A0A4D9FAH0_9SAUR</name>
<dbReference type="PANTHER" id="PTHR10903:SF103">
    <property type="entry name" value="GTPASE IMAP FAMILY MEMBER GIMD1"/>
    <property type="match status" value="1"/>
</dbReference>
<reference evidence="7 8" key="1">
    <citation type="submission" date="2019-04" db="EMBL/GenBank/DDBJ databases">
        <title>Draft genome of the big-headed turtle Platysternon megacephalum.</title>
        <authorList>
            <person name="Gong S."/>
        </authorList>
    </citation>
    <scope>NUCLEOTIDE SEQUENCE [LARGE SCALE GENOMIC DNA]</scope>
    <source>
        <strain evidence="7">DO16091913</strain>
        <tissue evidence="7">Muscle</tissue>
    </source>
</reference>
<evidence type="ECO:0000313" key="7">
    <source>
        <dbReference type="EMBL" id="TFK16298.1"/>
    </source>
</evidence>
<dbReference type="FunFam" id="3.40.50.300:FF:001392">
    <property type="entry name" value="GTPase IMAP family member GIMD1"/>
    <property type="match status" value="1"/>
</dbReference>